<dbReference type="GeneID" id="20816552"/>
<reference evidence="2" key="1">
    <citation type="submission" date="2013-12" db="EMBL/GenBank/DDBJ databases">
        <title>The Genome Sequence of Aphanomyces astaci APO3.</title>
        <authorList>
            <consortium name="The Broad Institute Genomics Platform"/>
            <person name="Russ C."/>
            <person name="Tyler B."/>
            <person name="van West P."/>
            <person name="Dieguez-Uribeondo J."/>
            <person name="Young S.K."/>
            <person name="Zeng Q."/>
            <person name="Gargeya S."/>
            <person name="Fitzgerald M."/>
            <person name="Abouelleil A."/>
            <person name="Alvarado L."/>
            <person name="Chapman S.B."/>
            <person name="Gainer-Dewar J."/>
            <person name="Goldberg J."/>
            <person name="Griggs A."/>
            <person name="Gujja S."/>
            <person name="Hansen M."/>
            <person name="Howarth C."/>
            <person name="Imamovic A."/>
            <person name="Ireland A."/>
            <person name="Larimer J."/>
            <person name="McCowan C."/>
            <person name="Murphy C."/>
            <person name="Pearson M."/>
            <person name="Poon T.W."/>
            <person name="Priest M."/>
            <person name="Roberts A."/>
            <person name="Saif S."/>
            <person name="Shea T."/>
            <person name="Sykes S."/>
            <person name="Wortman J."/>
            <person name="Nusbaum C."/>
            <person name="Birren B."/>
        </authorList>
    </citation>
    <scope>NUCLEOTIDE SEQUENCE [LARGE SCALE GENOMIC DNA]</scope>
    <source>
        <strain evidence="2">APO3</strain>
    </source>
</reference>
<dbReference type="RefSeq" id="XP_009840707.1">
    <property type="nucleotide sequence ID" value="XM_009842405.1"/>
</dbReference>
<evidence type="ECO:0000313" key="2">
    <source>
        <dbReference type="EMBL" id="ETV69693.1"/>
    </source>
</evidence>
<evidence type="ECO:0000256" key="1">
    <source>
        <dbReference type="SAM" id="MobiDB-lite"/>
    </source>
</evidence>
<feature type="region of interest" description="Disordered" evidence="1">
    <location>
        <begin position="1"/>
        <end position="25"/>
    </location>
</feature>
<name>W4FST2_APHAT</name>
<organism evidence="2">
    <name type="scientific">Aphanomyces astaci</name>
    <name type="common">Crayfish plague agent</name>
    <dbReference type="NCBI Taxonomy" id="112090"/>
    <lineage>
        <taxon>Eukaryota</taxon>
        <taxon>Sar</taxon>
        <taxon>Stramenopiles</taxon>
        <taxon>Oomycota</taxon>
        <taxon>Saprolegniomycetes</taxon>
        <taxon>Saprolegniales</taxon>
        <taxon>Verrucalvaceae</taxon>
        <taxon>Aphanomyces</taxon>
    </lineage>
</organism>
<protein>
    <submittedName>
        <fullName evidence="2">Uncharacterized protein</fullName>
    </submittedName>
</protein>
<sequence length="107" mass="11318">MQQPPLDQSPLPAPPTSTPLSLMSPPMTAAKGLTIPSDGLLHAVPVATTASILILKPTRVVTQDQSASYSQATSLAMPLHSPNASKPGRRLVVLRVGILYRATFYCN</sequence>
<dbReference type="EMBL" id="KI913172">
    <property type="protein sequence ID" value="ETV69693.1"/>
    <property type="molecule type" value="Genomic_DNA"/>
</dbReference>
<accession>W4FST2</accession>
<dbReference type="AlphaFoldDB" id="W4FST2"/>
<gene>
    <name evidence="2" type="ORF">H257_14556</name>
</gene>
<proteinExistence type="predicted"/>
<feature type="compositionally biased region" description="Low complexity" evidence="1">
    <location>
        <begin position="1"/>
        <end position="10"/>
    </location>
</feature>
<dbReference type="VEuPathDB" id="FungiDB:H257_14556"/>